<dbReference type="PANTHER" id="PTHR44688:SF16">
    <property type="entry name" value="DNA-BINDING TRANSCRIPTIONAL ACTIVATOR DEVR_DOSR"/>
    <property type="match status" value="1"/>
</dbReference>
<protein>
    <submittedName>
        <fullName evidence="5">Response regulator transcription factor</fullName>
    </submittedName>
</protein>
<evidence type="ECO:0000256" key="1">
    <source>
        <dbReference type="ARBA" id="ARBA00023015"/>
    </source>
</evidence>
<evidence type="ECO:0000313" key="6">
    <source>
        <dbReference type="Proteomes" id="UP001596108"/>
    </source>
</evidence>
<accession>A0ABW0QTR4</accession>
<dbReference type="Pfam" id="PF00196">
    <property type="entry name" value="GerE"/>
    <property type="match status" value="1"/>
</dbReference>
<dbReference type="InterPro" id="IPR016032">
    <property type="entry name" value="Sig_transdc_resp-reg_C-effctor"/>
</dbReference>
<dbReference type="CDD" id="cd06170">
    <property type="entry name" value="LuxR_C_like"/>
    <property type="match status" value="1"/>
</dbReference>
<name>A0ABW0QTR4_9BACL</name>
<gene>
    <name evidence="5" type="ORF">ACFPQ4_01685</name>
</gene>
<reference evidence="6" key="1">
    <citation type="journal article" date="2019" name="Int. J. Syst. Evol. Microbiol.">
        <title>The Global Catalogue of Microorganisms (GCM) 10K type strain sequencing project: providing services to taxonomists for standard genome sequencing and annotation.</title>
        <authorList>
            <consortium name="The Broad Institute Genomics Platform"/>
            <consortium name="The Broad Institute Genome Sequencing Center for Infectious Disease"/>
            <person name="Wu L."/>
            <person name="Ma J."/>
        </authorList>
    </citation>
    <scope>NUCLEOTIDE SEQUENCE [LARGE SCALE GENOMIC DNA]</scope>
    <source>
        <strain evidence="6">CGMCC 1.18578</strain>
    </source>
</reference>
<proteinExistence type="predicted"/>
<dbReference type="PROSITE" id="PS50043">
    <property type="entry name" value="HTH_LUXR_2"/>
    <property type="match status" value="1"/>
</dbReference>
<dbReference type="SUPFAM" id="SSF46894">
    <property type="entry name" value="C-terminal effector domain of the bipartite response regulators"/>
    <property type="match status" value="1"/>
</dbReference>
<evidence type="ECO:0000256" key="2">
    <source>
        <dbReference type="ARBA" id="ARBA00023125"/>
    </source>
</evidence>
<dbReference type="RefSeq" id="WP_378109988.1">
    <property type="nucleotide sequence ID" value="NZ_JBHSNC010000006.1"/>
</dbReference>
<dbReference type="InterPro" id="IPR036388">
    <property type="entry name" value="WH-like_DNA-bd_sf"/>
</dbReference>
<keyword evidence="3" id="KW-0804">Transcription</keyword>
<evidence type="ECO:0000259" key="4">
    <source>
        <dbReference type="PROSITE" id="PS50043"/>
    </source>
</evidence>
<dbReference type="PANTHER" id="PTHR44688">
    <property type="entry name" value="DNA-BINDING TRANSCRIPTIONAL ACTIVATOR DEVR_DOSR"/>
    <property type="match status" value="1"/>
</dbReference>
<keyword evidence="1" id="KW-0805">Transcription regulation</keyword>
<sequence length="100" mass="11332">MDTRGTKILPYMDKMISSFGLSLTSKQDRSNLDCRLSPREQEVVHCVINGSSNKDIARELFLSEATVKKLLSNIFEKLDIKTEYNSPSSIILNRMNTTFG</sequence>
<dbReference type="PROSITE" id="PS00622">
    <property type="entry name" value="HTH_LUXR_1"/>
    <property type="match status" value="1"/>
</dbReference>
<keyword evidence="6" id="KW-1185">Reference proteome</keyword>
<dbReference type="Gene3D" id="1.10.10.10">
    <property type="entry name" value="Winged helix-like DNA-binding domain superfamily/Winged helix DNA-binding domain"/>
    <property type="match status" value="1"/>
</dbReference>
<dbReference type="SMART" id="SM00421">
    <property type="entry name" value="HTH_LUXR"/>
    <property type="match status" value="1"/>
</dbReference>
<evidence type="ECO:0000256" key="3">
    <source>
        <dbReference type="ARBA" id="ARBA00023163"/>
    </source>
</evidence>
<organism evidence="5 6">
    <name type="scientific">Cohnella yongneupensis</name>
    <dbReference type="NCBI Taxonomy" id="425006"/>
    <lineage>
        <taxon>Bacteria</taxon>
        <taxon>Bacillati</taxon>
        <taxon>Bacillota</taxon>
        <taxon>Bacilli</taxon>
        <taxon>Bacillales</taxon>
        <taxon>Paenibacillaceae</taxon>
        <taxon>Cohnella</taxon>
    </lineage>
</organism>
<comment type="caution">
    <text evidence="5">The sequence shown here is derived from an EMBL/GenBank/DDBJ whole genome shotgun (WGS) entry which is preliminary data.</text>
</comment>
<feature type="domain" description="HTH luxR-type" evidence="4">
    <location>
        <begin position="29"/>
        <end position="94"/>
    </location>
</feature>
<dbReference type="PRINTS" id="PR00038">
    <property type="entry name" value="HTHLUXR"/>
</dbReference>
<dbReference type="InterPro" id="IPR000792">
    <property type="entry name" value="Tscrpt_reg_LuxR_C"/>
</dbReference>
<dbReference type="Proteomes" id="UP001596108">
    <property type="component" value="Unassembled WGS sequence"/>
</dbReference>
<keyword evidence="2" id="KW-0238">DNA-binding</keyword>
<dbReference type="EMBL" id="JBHSNC010000006">
    <property type="protein sequence ID" value="MFC5528168.1"/>
    <property type="molecule type" value="Genomic_DNA"/>
</dbReference>
<evidence type="ECO:0000313" key="5">
    <source>
        <dbReference type="EMBL" id="MFC5528168.1"/>
    </source>
</evidence>